<feature type="compositionally biased region" description="Basic and acidic residues" evidence="2">
    <location>
        <begin position="278"/>
        <end position="287"/>
    </location>
</feature>
<dbReference type="Proteomes" id="UP000504606">
    <property type="component" value="Unplaced"/>
</dbReference>
<feature type="compositionally biased region" description="Polar residues" evidence="2">
    <location>
        <begin position="260"/>
        <end position="276"/>
    </location>
</feature>
<feature type="coiled-coil region" evidence="1">
    <location>
        <begin position="478"/>
        <end position="505"/>
    </location>
</feature>
<keyword evidence="1" id="KW-0175">Coiled coil</keyword>
<feature type="coiled-coil region" evidence="1">
    <location>
        <begin position="536"/>
        <end position="563"/>
    </location>
</feature>
<feature type="compositionally biased region" description="Basic and acidic residues" evidence="2">
    <location>
        <begin position="57"/>
        <end position="76"/>
    </location>
</feature>
<evidence type="ECO:0000313" key="5">
    <source>
        <dbReference type="RefSeq" id="XP_052128852.1"/>
    </source>
</evidence>
<gene>
    <name evidence="5" type="primary">LOC113212370</name>
</gene>
<reference evidence="5" key="1">
    <citation type="submission" date="2025-08" db="UniProtKB">
        <authorList>
            <consortium name="RefSeq"/>
        </authorList>
    </citation>
    <scope>IDENTIFICATION</scope>
    <source>
        <tissue evidence="5">Whole organism</tissue>
    </source>
</reference>
<dbReference type="KEGG" id="foc:113212370"/>
<dbReference type="PANTHER" id="PTHR33689:SF1">
    <property type="entry name" value="FAS-BINDING FACTOR 1"/>
    <property type="match status" value="1"/>
</dbReference>
<dbReference type="InterPro" id="IPR033561">
    <property type="entry name" value="FBF1"/>
</dbReference>
<feature type="compositionally biased region" description="Polar residues" evidence="2">
    <location>
        <begin position="40"/>
        <end position="49"/>
    </location>
</feature>
<dbReference type="Pfam" id="PF21007">
    <property type="entry name" value="FBF1"/>
    <property type="match status" value="1"/>
</dbReference>
<dbReference type="AlphaFoldDB" id="A0A9C6X483"/>
<dbReference type="RefSeq" id="XP_052128852.1">
    <property type="nucleotide sequence ID" value="XM_052272892.1"/>
</dbReference>
<evidence type="ECO:0000259" key="3">
    <source>
        <dbReference type="Pfam" id="PF21007"/>
    </source>
</evidence>
<dbReference type="GeneID" id="113212370"/>
<keyword evidence="4" id="KW-1185">Reference proteome</keyword>
<evidence type="ECO:0000256" key="1">
    <source>
        <dbReference type="SAM" id="Coils"/>
    </source>
</evidence>
<dbReference type="GO" id="GO:0036064">
    <property type="term" value="C:ciliary basal body"/>
    <property type="evidence" value="ECO:0007669"/>
    <property type="project" value="TreeGrafter"/>
</dbReference>
<feature type="region of interest" description="Disordered" evidence="2">
    <location>
        <begin position="36"/>
        <end position="106"/>
    </location>
</feature>
<dbReference type="GO" id="GO:0097539">
    <property type="term" value="C:ciliary transition fiber"/>
    <property type="evidence" value="ECO:0007669"/>
    <property type="project" value="InterPro"/>
</dbReference>
<dbReference type="PANTHER" id="PTHR33689">
    <property type="entry name" value="FAS-BINDING FACTOR 1"/>
    <property type="match status" value="1"/>
</dbReference>
<accession>A0A9C6X483</accession>
<dbReference type="GO" id="GO:0005814">
    <property type="term" value="C:centriole"/>
    <property type="evidence" value="ECO:0007669"/>
    <property type="project" value="TreeGrafter"/>
</dbReference>
<feature type="coiled-coil region" evidence="1">
    <location>
        <begin position="704"/>
        <end position="752"/>
    </location>
</feature>
<evidence type="ECO:0000256" key="2">
    <source>
        <dbReference type="SAM" id="MobiDB-lite"/>
    </source>
</evidence>
<dbReference type="GO" id="GO:0060271">
    <property type="term" value="P:cilium assembly"/>
    <property type="evidence" value="ECO:0007669"/>
    <property type="project" value="InterPro"/>
</dbReference>
<dbReference type="InterPro" id="IPR049390">
    <property type="entry name" value="FBF1_C"/>
</dbReference>
<proteinExistence type="predicted"/>
<dbReference type="OrthoDB" id="8195456at2759"/>
<evidence type="ECO:0000313" key="4">
    <source>
        <dbReference type="Proteomes" id="UP000504606"/>
    </source>
</evidence>
<protein>
    <submittedName>
        <fullName evidence="5">Trichohyalin-like isoform X1</fullName>
    </submittedName>
</protein>
<sequence>MDDLDRELFSSSLKKLNPSSLKISKSELDFDEEDPLRDLLSSSGENTPVKSLPKKLSGKEPITDLSKHDSKSKRIADIFGIDEQEAHSPRSAATPPRSVIKNEDPGDWLGLKAESDVIDKKIESHTSKYENFALSKVPNSRPLTKRNSQEDNILVSQETKDVPKTIDVSKKTTGFAAADDFLTRNIPARKSVNETKKSSSILSTFISDFDSKPNPQIESFTNKGFEKDSAKNSYTPSASREPRRSTQRRGGDLVDPLGLFSSSRGEPSEPTISSDTGPAKKEDESQLRKSGISGQVLNSVLPDPVPQWLESATVLAASSTQTPNAADNVHNSGHSLVIEEKQLPKSDADILAGLADLETLAGEAAAQQQKSLLSALALKRQEDNLLQLQAQQAALLAQHEQQLGALVQRQVQRQQQMIRQQEQIQAHIQALMVQPPAIAPITLPAALWSTADNFTGNNDSLFIMKTPKKEDENDQEIISELKGQVYRLERENQDMRTLLESEKQRYSDQLSDMEIFFRKQLDVQEDTMTKQEKRHLSEMEATRQETAIRITRLKDEHEEISKQQAQRMAKLHAEWLADLQRLGEFHQQAVEMLRSEQTSAVEHWKNLQAAELEAIKEAGCNARLLEKAVKNIEESSATILEIKLQMKREDQTQLLEKKESLMKQEMHLIGLKEALEKQTVALEAERACISTLSRDLESHVLRRQQEFNEEKKRFEDREKKWEKEKLGAIEHLKEEKQLLEKLQLEAHMELSELGERKLALAADVARLETRLNIQSTHANRNSQQAEQNAFASQMVAEARSTLEAAQEAGKDVQKEREEVMALKISYNAEHMHLQTLRQELQIREQTVNEELARAKAYREEGTSALNEARRLERERSEHATDLAQRLLHLKEREDRLAEEKLAVTMEWKRIQDSRDNFYCLRCEQMPGTPLSSFKHKENIVDPLPIIMKLEAEQGLDFITLGQPKYHSSLLDSVSQ</sequence>
<feature type="coiled-coil region" evidence="1">
    <location>
        <begin position="788"/>
        <end position="899"/>
    </location>
</feature>
<dbReference type="GO" id="GO:0090162">
    <property type="term" value="P:establishment of epithelial cell polarity"/>
    <property type="evidence" value="ECO:0007669"/>
    <property type="project" value="InterPro"/>
</dbReference>
<feature type="compositionally biased region" description="Basic and acidic residues" evidence="2">
    <location>
        <begin position="240"/>
        <end position="252"/>
    </location>
</feature>
<name>A0A9C6X483_FRAOC</name>
<feature type="compositionally biased region" description="Polar residues" evidence="2">
    <location>
        <begin position="213"/>
        <end position="222"/>
    </location>
</feature>
<feature type="domain" description="Fas-binding factor 1 C-terminal" evidence="3">
    <location>
        <begin position="488"/>
        <end position="917"/>
    </location>
</feature>
<organism evidence="4 5">
    <name type="scientific">Frankliniella occidentalis</name>
    <name type="common">Western flower thrips</name>
    <name type="synonym">Euthrips occidentalis</name>
    <dbReference type="NCBI Taxonomy" id="133901"/>
    <lineage>
        <taxon>Eukaryota</taxon>
        <taxon>Metazoa</taxon>
        <taxon>Ecdysozoa</taxon>
        <taxon>Arthropoda</taxon>
        <taxon>Hexapoda</taxon>
        <taxon>Insecta</taxon>
        <taxon>Pterygota</taxon>
        <taxon>Neoptera</taxon>
        <taxon>Paraneoptera</taxon>
        <taxon>Thysanoptera</taxon>
        <taxon>Terebrantia</taxon>
        <taxon>Thripoidea</taxon>
        <taxon>Thripidae</taxon>
        <taxon>Frankliniella</taxon>
    </lineage>
</organism>
<feature type="region of interest" description="Disordered" evidence="2">
    <location>
        <begin position="206"/>
        <end position="296"/>
    </location>
</feature>